<keyword evidence="1" id="KW-0472">Membrane</keyword>
<feature type="transmembrane region" description="Helical" evidence="1">
    <location>
        <begin position="81"/>
        <end position="102"/>
    </location>
</feature>
<gene>
    <name evidence="2" type="ORF">7_16</name>
</gene>
<keyword evidence="1" id="KW-0812">Transmembrane</keyword>
<sequence>MKNIALNKMINYGKSIQKNPLNLNSIYNSLFGFLLALTIHNMIELVFNEFIFKIIDANIDKKKRTIDIFNSKIDLEKILELFIRILLICIFIYIFFNVNNLIK</sequence>
<dbReference type="EMBL" id="MK250091">
    <property type="protein sequence ID" value="QDY52368.1"/>
    <property type="molecule type" value="Genomic_DNA"/>
</dbReference>
<reference evidence="2" key="1">
    <citation type="submission" date="2018-11" db="EMBL/GenBank/DDBJ databases">
        <title>A distinct lineage of giant viruses engineers rhodopsin photosystems in predatory marine eukaryotes.</title>
        <authorList>
            <person name="Needham D.M."/>
            <person name="Yoshizawa S."/>
            <person name="Hosaka T."/>
            <person name="Poirier C."/>
            <person name="Choi C.-J."/>
            <person name="Hehenberger E."/>
            <person name="Irwin N.A.T."/>
            <person name="Wilken S."/>
            <person name="Yung C.-M."/>
            <person name="Bachy C."/>
            <person name="Kurihara R."/>
            <person name="Nakajima Y."/>
            <person name="Kojima K."/>
            <person name="Kimura-Someya T."/>
            <person name="Leonard G."/>
            <person name="Malmstrom R.R."/>
            <person name="Mende D."/>
            <person name="Olson D.K."/>
            <person name="Sudo Y."/>
            <person name="Sudek S."/>
            <person name="Richards T.A."/>
            <person name="DeLong E.F."/>
            <person name="Keeling P.J."/>
            <person name="Santoro A.E."/>
            <person name="Shirouzu M."/>
            <person name="Iwasaki W."/>
            <person name="Worden A.Z."/>
        </authorList>
    </citation>
    <scope>NUCLEOTIDE SEQUENCE</scope>
</reference>
<protein>
    <submittedName>
        <fullName evidence="2">Uncharacterized protein</fullName>
    </submittedName>
</protein>
<accession>A0A5B8IFY0</accession>
<evidence type="ECO:0000313" key="2">
    <source>
        <dbReference type="EMBL" id="QDY52368.1"/>
    </source>
</evidence>
<feature type="transmembrane region" description="Helical" evidence="1">
    <location>
        <begin position="21"/>
        <end position="43"/>
    </location>
</feature>
<organism evidence="2">
    <name type="scientific">Mimiviridae sp. ChoanoV1</name>
    <dbReference type="NCBI Taxonomy" id="2596887"/>
    <lineage>
        <taxon>Viruses</taxon>
        <taxon>Varidnaviria</taxon>
        <taxon>Bamfordvirae</taxon>
        <taxon>Nucleocytoviricota</taxon>
        <taxon>Megaviricetes</taxon>
        <taxon>Imitervirales</taxon>
        <taxon>Schizomimiviridae</taxon>
    </lineage>
</organism>
<proteinExistence type="predicted"/>
<name>A0A5B8IFY0_9VIRU</name>
<keyword evidence="1" id="KW-1133">Transmembrane helix</keyword>
<evidence type="ECO:0000256" key="1">
    <source>
        <dbReference type="SAM" id="Phobius"/>
    </source>
</evidence>